<comment type="caution">
    <text evidence="2">The sequence shown here is derived from an EMBL/GenBank/DDBJ whole genome shotgun (WGS) entry which is preliminary data.</text>
</comment>
<protein>
    <submittedName>
        <fullName evidence="2">Alpha/beta fold hydrolase</fullName>
    </submittedName>
</protein>
<evidence type="ECO:0000313" key="2">
    <source>
        <dbReference type="EMBL" id="MDN4611548.1"/>
    </source>
</evidence>
<dbReference type="PANTHER" id="PTHR43265:SF1">
    <property type="entry name" value="ESTERASE ESTD"/>
    <property type="match status" value="1"/>
</dbReference>
<dbReference type="GO" id="GO:0016787">
    <property type="term" value="F:hydrolase activity"/>
    <property type="evidence" value="ECO:0007669"/>
    <property type="project" value="UniProtKB-KW"/>
</dbReference>
<evidence type="ECO:0000313" key="3">
    <source>
        <dbReference type="Proteomes" id="UP001174209"/>
    </source>
</evidence>
<dbReference type="SUPFAM" id="SSF53474">
    <property type="entry name" value="alpha/beta-Hydrolases"/>
    <property type="match status" value="1"/>
</dbReference>
<keyword evidence="2" id="KW-0378">Hydrolase</keyword>
<dbReference type="Proteomes" id="UP001174209">
    <property type="component" value="Unassembled WGS sequence"/>
</dbReference>
<dbReference type="PANTHER" id="PTHR43265">
    <property type="entry name" value="ESTERASE ESTD"/>
    <property type="match status" value="1"/>
</dbReference>
<proteinExistence type="predicted"/>
<feature type="domain" description="Serine aminopeptidase S33" evidence="1">
    <location>
        <begin position="173"/>
        <end position="385"/>
    </location>
</feature>
<reference evidence="2" key="1">
    <citation type="submission" date="2023-06" db="EMBL/GenBank/DDBJ databases">
        <title>MT1 and MT2 Draft Genomes of Novel Species.</title>
        <authorList>
            <person name="Venkateswaran K."/>
        </authorList>
    </citation>
    <scope>NUCLEOTIDE SEQUENCE</scope>
    <source>
        <strain evidence="2">IIF3SC-B10</strain>
    </source>
</reference>
<evidence type="ECO:0000259" key="1">
    <source>
        <dbReference type="Pfam" id="PF12146"/>
    </source>
</evidence>
<dbReference type="EMBL" id="JAROCG010000001">
    <property type="protein sequence ID" value="MDN4611548.1"/>
    <property type="molecule type" value="Genomic_DNA"/>
</dbReference>
<name>A0ABT8K3H7_9MICC</name>
<dbReference type="RefSeq" id="WP_301227591.1">
    <property type="nucleotide sequence ID" value="NZ_JAROCG010000001.1"/>
</dbReference>
<dbReference type="InterPro" id="IPR022742">
    <property type="entry name" value="Hydrolase_4"/>
</dbReference>
<dbReference type="Gene3D" id="3.40.50.1820">
    <property type="entry name" value="alpha/beta hydrolase"/>
    <property type="match status" value="1"/>
</dbReference>
<gene>
    <name evidence="2" type="ORF">P5G52_11810</name>
</gene>
<dbReference type="InterPro" id="IPR029058">
    <property type="entry name" value="AB_hydrolase_fold"/>
</dbReference>
<dbReference type="InterPro" id="IPR053145">
    <property type="entry name" value="AB_hydrolase_Est10"/>
</dbReference>
<accession>A0ABT8K3H7</accession>
<dbReference type="Pfam" id="PF12146">
    <property type="entry name" value="Hydrolase_4"/>
    <property type="match status" value="1"/>
</dbReference>
<organism evidence="2 3">
    <name type="scientific">Arthrobacter burdickii</name>
    <dbReference type="NCBI Taxonomy" id="3035920"/>
    <lineage>
        <taxon>Bacteria</taxon>
        <taxon>Bacillati</taxon>
        <taxon>Actinomycetota</taxon>
        <taxon>Actinomycetes</taxon>
        <taxon>Micrococcales</taxon>
        <taxon>Micrococcaceae</taxon>
        <taxon>Arthrobacter</taxon>
    </lineage>
</organism>
<sequence>MAQLTVSGGRLGLRFESVEKALGLVQDLSVPVSAVVSVAVTDAPFSVAKGLRAPGFALPGRTRIGTWRSAGQRTLVAAKKNQPAVVIALRGGKYSTLVIGTGAAAELAEEILAAAPDAVLAETDVCVRSGDVVLSGTHVRPATTEPVAQVLLLPGSGEVDRNADHRRIPLGVSRDLAHAFAARGIASLRYDKRGVGRSTGSYLHAGISDNTADAAAMLAWLQKAAHATDLPVFLVGHSEGAMIAELLAADQSQLAGVVLLAAPGTTGEKTMSWQTRQLAQALPPFVGAVIKLPRIDITKQQRKSVAKLRTSSTDTLRMQGRTINARWQRELLDFDPATVLPHITAPVLAITGGKDLQVNPDDLEIIREQVPGPVEVRRPANLTHLLRSDPKPASFASYKKLVRKPTDADTIDAVTDWIAAHASTRV</sequence>
<keyword evidence="3" id="KW-1185">Reference proteome</keyword>